<evidence type="ECO:0000256" key="1">
    <source>
        <dbReference type="SAM" id="MobiDB-lite"/>
    </source>
</evidence>
<gene>
    <name evidence="2" type="ORF">F5891DRAFT_986870</name>
</gene>
<dbReference type="AlphaFoldDB" id="A0AAD4DRD9"/>
<evidence type="ECO:0000313" key="3">
    <source>
        <dbReference type="Proteomes" id="UP001195769"/>
    </source>
</evidence>
<comment type="caution">
    <text evidence="2">The sequence shown here is derived from an EMBL/GenBank/DDBJ whole genome shotgun (WGS) entry which is preliminary data.</text>
</comment>
<dbReference type="Proteomes" id="UP001195769">
    <property type="component" value="Unassembled WGS sequence"/>
</dbReference>
<reference evidence="2" key="1">
    <citation type="journal article" date="2020" name="New Phytol.">
        <title>Comparative genomics reveals dynamic genome evolution in host specialist ectomycorrhizal fungi.</title>
        <authorList>
            <person name="Lofgren L.A."/>
            <person name="Nguyen N.H."/>
            <person name="Vilgalys R."/>
            <person name="Ruytinx J."/>
            <person name="Liao H.L."/>
            <person name="Branco S."/>
            <person name="Kuo A."/>
            <person name="LaButti K."/>
            <person name="Lipzen A."/>
            <person name="Andreopoulos W."/>
            <person name="Pangilinan J."/>
            <person name="Riley R."/>
            <person name="Hundley H."/>
            <person name="Na H."/>
            <person name="Barry K."/>
            <person name="Grigoriev I.V."/>
            <person name="Stajich J.E."/>
            <person name="Kennedy P.G."/>
        </authorList>
    </citation>
    <scope>NUCLEOTIDE SEQUENCE</scope>
    <source>
        <strain evidence="2">FC203</strain>
    </source>
</reference>
<name>A0AAD4DRD9_9AGAM</name>
<dbReference type="GeneID" id="64672128"/>
<organism evidence="2 3">
    <name type="scientific">Suillus fuscotomentosus</name>
    <dbReference type="NCBI Taxonomy" id="1912939"/>
    <lineage>
        <taxon>Eukaryota</taxon>
        <taxon>Fungi</taxon>
        <taxon>Dikarya</taxon>
        <taxon>Basidiomycota</taxon>
        <taxon>Agaricomycotina</taxon>
        <taxon>Agaricomycetes</taxon>
        <taxon>Agaricomycetidae</taxon>
        <taxon>Boletales</taxon>
        <taxon>Suillineae</taxon>
        <taxon>Suillaceae</taxon>
        <taxon>Suillus</taxon>
    </lineage>
</organism>
<accession>A0AAD4DRD9</accession>
<feature type="region of interest" description="Disordered" evidence="1">
    <location>
        <begin position="52"/>
        <end position="81"/>
    </location>
</feature>
<dbReference type="EMBL" id="JABBWK010000134">
    <property type="protein sequence ID" value="KAG1890669.1"/>
    <property type="molecule type" value="Genomic_DNA"/>
</dbReference>
<keyword evidence="3" id="KW-1185">Reference proteome</keyword>
<sequence>MNFAAKKDYFLHGLKPKVVQKICNSGDIPNTFDRLVKKVVKMESAYQLLMSHRSRHPSQNNWKTTPRYTPTRTHNPNAMDMDHMTDEARTEHMKKGLCFLYHKAGHHANDPAFHPKKTRDA</sequence>
<proteinExistence type="predicted"/>
<evidence type="ECO:0000313" key="2">
    <source>
        <dbReference type="EMBL" id="KAG1890669.1"/>
    </source>
</evidence>
<feature type="compositionally biased region" description="Polar residues" evidence="1">
    <location>
        <begin position="57"/>
        <end position="76"/>
    </location>
</feature>
<dbReference type="RefSeq" id="XP_041217935.1">
    <property type="nucleotide sequence ID" value="XM_041377830.1"/>
</dbReference>
<protein>
    <submittedName>
        <fullName evidence="2">Uncharacterized protein</fullName>
    </submittedName>
</protein>